<comment type="subcellular location">
    <subcellularLocation>
        <location evidence="1 11">Cell outer membrane</location>
        <topology evidence="1 11">Multi-pass membrane protein</topology>
    </subcellularLocation>
</comment>
<protein>
    <recommendedName>
        <fullName evidence="18">TonB-dependent receptor</fullName>
    </recommendedName>
</protein>
<keyword evidence="9 11" id="KW-0472">Membrane</keyword>
<gene>
    <name evidence="16" type="ORF">AN936_03255</name>
</gene>
<evidence type="ECO:0000256" key="11">
    <source>
        <dbReference type="PROSITE-ProRule" id="PRU01360"/>
    </source>
</evidence>
<evidence type="ECO:0000256" key="3">
    <source>
        <dbReference type="ARBA" id="ARBA00022452"/>
    </source>
</evidence>
<dbReference type="GO" id="GO:0006826">
    <property type="term" value="P:iron ion transport"/>
    <property type="evidence" value="ECO:0007669"/>
    <property type="project" value="UniProtKB-KW"/>
</dbReference>
<dbReference type="Proteomes" id="UP000058074">
    <property type="component" value="Chromosome"/>
</dbReference>
<evidence type="ECO:0000313" key="16">
    <source>
        <dbReference type="EMBL" id="ALH79417.1"/>
    </source>
</evidence>
<proteinExistence type="inferred from homology"/>
<accession>A0A0N9UV99</accession>
<evidence type="ECO:0000259" key="15">
    <source>
        <dbReference type="Pfam" id="PF07715"/>
    </source>
</evidence>
<dbReference type="InterPro" id="IPR012910">
    <property type="entry name" value="Plug_dom"/>
</dbReference>
<evidence type="ECO:0000256" key="10">
    <source>
        <dbReference type="ARBA" id="ARBA00023237"/>
    </source>
</evidence>
<organism evidence="16 17">
    <name type="scientific">Sphingopyxis macrogoltabida</name>
    <name type="common">Sphingomonas macrogoltabidus</name>
    <dbReference type="NCBI Taxonomy" id="33050"/>
    <lineage>
        <taxon>Bacteria</taxon>
        <taxon>Pseudomonadati</taxon>
        <taxon>Pseudomonadota</taxon>
        <taxon>Alphaproteobacteria</taxon>
        <taxon>Sphingomonadales</taxon>
        <taxon>Sphingomonadaceae</taxon>
        <taxon>Sphingopyxis</taxon>
    </lineage>
</organism>
<evidence type="ECO:0000256" key="8">
    <source>
        <dbReference type="ARBA" id="ARBA00023077"/>
    </source>
</evidence>
<dbReference type="EMBL" id="CP012700">
    <property type="protein sequence ID" value="ALH79417.1"/>
    <property type="molecule type" value="Genomic_DNA"/>
</dbReference>
<dbReference type="Gene3D" id="2.40.170.20">
    <property type="entry name" value="TonB-dependent receptor, beta-barrel domain"/>
    <property type="match status" value="1"/>
</dbReference>
<keyword evidence="13" id="KW-0732">Signal</keyword>
<dbReference type="SUPFAM" id="SSF56935">
    <property type="entry name" value="Porins"/>
    <property type="match status" value="1"/>
</dbReference>
<feature type="domain" description="TonB-dependent receptor-like beta-barrel" evidence="14">
    <location>
        <begin position="294"/>
        <end position="755"/>
    </location>
</feature>
<dbReference type="InterPro" id="IPR036942">
    <property type="entry name" value="Beta-barrel_TonB_sf"/>
</dbReference>
<dbReference type="PATRIC" id="fig|33050.5.peg.680"/>
<dbReference type="GO" id="GO:0009279">
    <property type="term" value="C:cell outer membrane"/>
    <property type="evidence" value="ECO:0007669"/>
    <property type="project" value="UniProtKB-SubCell"/>
</dbReference>
<dbReference type="PROSITE" id="PS52016">
    <property type="entry name" value="TONB_DEPENDENT_REC_3"/>
    <property type="match status" value="1"/>
</dbReference>
<evidence type="ECO:0000256" key="4">
    <source>
        <dbReference type="ARBA" id="ARBA00022496"/>
    </source>
</evidence>
<keyword evidence="8 12" id="KW-0798">TonB box</keyword>
<evidence type="ECO:0000313" key="17">
    <source>
        <dbReference type="Proteomes" id="UP000058074"/>
    </source>
</evidence>
<keyword evidence="4" id="KW-0410">Iron transport</keyword>
<name>A0A0N9UV99_SPHMC</name>
<evidence type="ECO:0000256" key="6">
    <source>
        <dbReference type="ARBA" id="ARBA00023004"/>
    </source>
</evidence>
<keyword evidence="2 11" id="KW-0813">Transport</keyword>
<dbReference type="Pfam" id="PF00593">
    <property type="entry name" value="TonB_dep_Rec_b-barrel"/>
    <property type="match status" value="1"/>
</dbReference>
<dbReference type="AlphaFoldDB" id="A0A0N9UV99"/>
<dbReference type="PANTHER" id="PTHR32552">
    <property type="entry name" value="FERRICHROME IRON RECEPTOR-RELATED"/>
    <property type="match status" value="1"/>
</dbReference>
<sequence length="791" mass="86334">MMYKNKYFLTGISVLALTLPSMASAQTSAEEREARVAADEQARNNSDIIVTATRRDESILSAPLSITAYSQESLDTKGVRNMEDLARMTPGVSINQGTFGIKYLVIRGLSSSVGATMNGVYIDDTPVQVRSVSLTTNFYPAMFDLERVEVLRGPQGTLFGAGAMGGAVRFISTKPGFSEYTGYARGELATTEGGGLSYEGGAAVGGPIIKDKLAFRVSGYYRRDGGYIDRVPIVPSRGTARKNHNERDTYVGQAQLAFKPTEDTTITAGVFHQQADRDNSDQFWEWRASNPYDRPAYPKFTSGEGLDSYGRDRATIYSLKIEQDLGPASLISNTAITDRRAVNKDDGTAFFIDILGGLGPLLGYPGPIPADIDLPGIDERAVINLEMRQRSFTQELRIQSNPDTGPISYVAGVFYQNSRQTAEEFDTAPATDGPFLWDLLGLVPVVNGTIGYLLDQARDKQFGVFGNLEYNLTDKLSVSAGVRYSYITFDFRQVSGFKLPTDAVNVGRTSESPITPKFGIEYTPNENLMFYASAGKGFRPGGTNSIPAPGTLDEACQAQLRSLGYADGYPPRQYRSDSTWSYEVGAKGRVGNWLTFAGDVFQIDWTDVQRTRNVLNCGNPFLDNLGKSRARGVEGKITVTPITGLSLDANFSYTDARVQQTLTVPTNPLPIVTKGDRFAPAWIISLAADYETELGAGNTVGYGHVQYDYRSGYTTPTGNAGYDPNYALIDTRNFVSARLGVRTGGANVSVFVDNLLKSEDELGRLALGGGERLLRQVYRPRTWGATVSYRF</sequence>
<dbReference type="Pfam" id="PF07715">
    <property type="entry name" value="Plug"/>
    <property type="match status" value="1"/>
</dbReference>
<dbReference type="PANTHER" id="PTHR32552:SF81">
    <property type="entry name" value="TONB-DEPENDENT OUTER MEMBRANE RECEPTOR"/>
    <property type="match status" value="1"/>
</dbReference>
<keyword evidence="6" id="KW-0408">Iron</keyword>
<evidence type="ECO:0008006" key="18">
    <source>
        <dbReference type="Google" id="ProtNLM"/>
    </source>
</evidence>
<comment type="similarity">
    <text evidence="11 12">Belongs to the TonB-dependent receptor family.</text>
</comment>
<keyword evidence="5 11" id="KW-0812">Transmembrane</keyword>
<evidence type="ECO:0000256" key="9">
    <source>
        <dbReference type="ARBA" id="ARBA00023136"/>
    </source>
</evidence>
<evidence type="ECO:0000256" key="5">
    <source>
        <dbReference type="ARBA" id="ARBA00022692"/>
    </source>
</evidence>
<feature type="chain" id="PRO_5006039066" description="TonB-dependent receptor" evidence="13">
    <location>
        <begin position="26"/>
        <end position="791"/>
    </location>
</feature>
<dbReference type="CDD" id="cd01347">
    <property type="entry name" value="ligand_gated_channel"/>
    <property type="match status" value="1"/>
</dbReference>
<reference evidence="16 17" key="1">
    <citation type="journal article" date="2015" name="Genome Announc.">
        <title>Complete Genome Sequence of Polypropylene Glycol- and Polyethylene Glycol-Degrading Sphingopyxis macrogoltabida Strain EY-1.</title>
        <authorList>
            <person name="Ohtsubo Y."/>
            <person name="Nagata Y."/>
            <person name="Numata M."/>
            <person name="Tsuchikane K."/>
            <person name="Hosoyama A."/>
            <person name="Yamazoe A."/>
            <person name="Tsuda M."/>
            <person name="Fujita N."/>
            <person name="Kawai F."/>
        </authorList>
    </citation>
    <scope>NUCLEOTIDE SEQUENCE [LARGE SCALE GENOMIC DNA]</scope>
    <source>
        <strain evidence="16 17">EY-1</strain>
    </source>
</reference>
<keyword evidence="3 11" id="KW-1134">Transmembrane beta strand</keyword>
<keyword evidence="7" id="KW-0406">Ion transport</keyword>
<keyword evidence="10 11" id="KW-0998">Cell outer membrane</keyword>
<dbReference type="InterPro" id="IPR039426">
    <property type="entry name" value="TonB-dep_rcpt-like"/>
</dbReference>
<evidence type="ECO:0000259" key="14">
    <source>
        <dbReference type="Pfam" id="PF00593"/>
    </source>
</evidence>
<feature type="domain" description="TonB-dependent receptor plug" evidence="15">
    <location>
        <begin position="60"/>
        <end position="167"/>
    </location>
</feature>
<dbReference type="KEGG" id="smag:AN936_03255"/>
<evidence type="ECO:0000256" key="2">
    <source>
        <dbReference type="ARBA" id="ARBA00022448"/>
    </source>
</evidence>
<evidence type="ECO:0000256" key="13">
    <source>
        <dbReference type="SAM" id="SignalP"/>
    </source>
</evidence>
<feature type="signal peptide" evidence="13">
    <location>
        <begin position="1"/>
        <end position="25"/>
    </location>
</feature>
<evidence type="ECO:0000256" key="7">
    <source>
        <dbReference type="ARBA" id="ARBA00023065"/>
    </source>
</evidence>
<evidence type="ECO:0000256" key="12">
    <source>
        <dbReference type="RuleBase" id="RU003357"/>
    </source>
</evidence>
<dbReference type="InterPro" id="IPR000531">
    <property type="entry name" value="Beta-barrel_TonB"/>
</dbReference>
<evidence type="ECO:0000256" key="1">
    <source>
        <dbReference type="ARBA" id="ARBA00004571"/>
    </source>
</evidence>